<evidence type="ECO:0000313" key="1">
    <source>
        <dbReference type="EMBL" id="KAK3597871.1"/>
    </source>
</evidence>
<keyword evidence="2" id="KW-1185">Reference proteome</keyword>
<reference evidence="1" key="3">
    <citation type="submission" date="2023-05" db="EMBL/GenBank/DDBJ databases">
        <authorList>
            <person name="Smith C.H."/>
        </authorList>
    </citation>
    <scope>NUCLEOTIDE SEQUENCE</scope>
    <source>
        <strain evidence="1">CHS0354</strain>
        <tissue evidence="1">Mantle</tissue>
    </source>
</reference>
<dbReference type="AlphaFoldDB" id="A0AAE0W1D5"/>
<proteinExistence type="predicted"/>
<protein>
    <submittedName>
        <fullName evidence="1">Uncharacterized protein</fullName>
    </submittedName>
</protein>
<name>A0AAE0W1D5_9BIVA</name>
<accession>A0AAE0W1D5</accession>
<dbReference type="Proteomes" id="UP001195483">
    <property type="component" value="Unassembled WGS sequence"/>
</dbReference>
<gene>
    <name evidence="1" type="ORF">CHS0354_029452</name>
</gene>
<reference evidence="1" key="1">
    <citation type="journal article" date="2021" name="Genome Biol. Evol.">
        <title>A High-Quality Reference Genome for a Parasitic Bivalve with Doubly Uniparental Inheritance (Bivalvia: Unionida).</title>
        <authorList>
            <person name="Smith C.H."/>
        </authorList>
    </citation>
    <scope>NUCLEOTIDE SEQUENCE</scope>
    <source>
        <strain evidence="1">CHS0354</strain>
    </source>
</reference>
<dbReference type="EMBL" id="JAEAOA010001763">
    <property type="protein sequence ID" value="KAK3597871.1"/>
    <property type="molecule type" value="Genomic_DNA"/>
</dbReference>
<evidence type="ECO:0000313" key="2">
    <source>
        <dbReference type="Proteomes" id="UP001195483"/>
    </source>
</evidence>
<reference evidence="1" key="2">
    <citation type="journal article" date="2021" name="Genome Biol. Evol.">
        <title>Developing a high-quality reference genome for a parasitic bivalve with doubly uniparental inheritance (Bivalvia: Unionida).</title>
        <authorList>
            <person name="Smith C.H."/>
        </authorList>
    </citation>
    <scope>NUCLEOTIDE SEQUENCE</scope>
    <source>
        <strain evidence="1">CHS0354</strain>
        <tissue evidence="1">Mantle</tissue>
    </source>
</reference>
<organism evidence="1 2">
    <name type="scientific">Potamilus streckersoni</name>
    <dbReference type="NCBI Taxonomy" id="2493646"/>
    <lineage>
        <taxon>Eukaryota</taxon>
        <taxon>Metazoa</taxon>
        <taxon>Spiralia</taxon>
        <taxon>Lophotrochozoa</taxon>
        <taxon>Mollusca</taxon>
        <taxon>Bivalvia</taxon>
        <taxon>Autobranchia</taxon>
        <taxon>Heteroconchia</taxon>
        <taxon>Palaeoheterodonta</taxon>
        <taxon>Unionida</taxon>
        <taxon>Unionoidea</taxon>
        <taxon>Unionidae</taxon>
        <taxon>Ambleminae</taxon>
        <taxon>Lampsilini</taxon>
        <taxon>Potamilus</taxon>
    </lineage>
</organism>
<sequence length="165" mass="18658">MDVFSKDAKVFIFGWLSLGFSSHLVQQGPPLPLAPPLNELFDVDTETFIRRREKAKNTHQTIKPHHLQSVLDPRPSRGWVPTISRNMTKILAAGTCSITFQASIPCLQEEAHGVNVDSFVGILFSDGKYSKSRFDCGETPHSWWALLLTPCTKFCFKSYFHSINF</sequence>
<comment type="caution">
    <text evidence="1">The sequence shown here is derived from an EMBL/GenBank/DDBJ whole genome shotgun (WGS) entry which is preliminary data.</text>
</comment>